<dbReference type="RefSeq" id="WP_078717512.1">
    <property type="nucleotide sequence ID" value="NZ_FUYC01000009.1"/>
</dbReference>
<dbReference type="Gene3D" id="3.10.310.30">
    <property type="match status" value="1"/>
</dbReference>
<dbReference type="InterPro" id="IPR051319">
    <property type="entry name" value="Oligoribo/pAp-PDE_c-di-AMP_PDE"/>
</dbReference>
<reference evidence="3 4" key="1">
    <citation type="submission" date="2017-02" db="EMBL/GenBank/DDBJ databases">
        <authorList>
            <person name="Peterson S.W."/>
        </authorList>
    </citation>
    <scope>NUCLEOTIDE SEQUENCE [LARGE SCALE GENOMIC DNA]</scope>
    <source>
        <strain evidence="3 4">DSM 16080</strain>
    </source>
</reference>
<dbReference type="OrthoDB" id="9803668at2"/>
<dbReference type="PANTHER" id="PTHR47618:SF1">
    <property type="entry name" value="BIFUNCTIONAL OLIGORIBONUCLEASE AND PAP PHOSPHATASE NRNA"/>
    <property type="match status" value="1"/>
</dbReference>
<dbReference type="InterPro" id="IPR001667">
    <property type="entry name" value="DDH_dom"/>
</dbReference>
<name>A0A1T4XBE1_9BACT</name>
<evidence type="ECO:0000313" key="4">
    <source>
        <dbReference type="Proteomes" id="UP000190027"/>
    </source>
</evidence>
<keyword evidence="4" id="KW-1185">Reference proteome</keyword>
<proteinExistence type="predicted"/>
<protein>
    <submittedName>
        <fullName evidence="3">Phosphoesterase RecJ domain-containing protein</fullName>
    </submittedName>
</protein>
<organism evidence="3 4">
    <name type="scientific">Paucidesulfovibrio gracilis DSM 16080</name>
    <dbReference type="NCBI Taxonomy" id="1121449"/>
    <lineage>
        <taxon>Bacteria</taxon>
        <taxon>Pseudomonadati</taxon>
        <taxon>Thermodesulfobacteriota</taxon>
        <taxon>Desulfovibrionia</taxon>
        <taxon>Desulfovibrionales</taxon>
        <taxon>Desulfovibrionaceae</taxon>
        <taxon>Paucidesulfovibrio</taxon>
    </lineage>
</organism>
<dbReference type="Pfam" id="PF02272">
    <property type="entry name" value="DHHA1"/>
    <property type="match status" value="1"/>
</dbReference>
<accession>A0A1T4XBE1</accession>
<dbReference type="Gene3D" id="3.90.1640.10">
    <property type="entry name" value="inorganic pyrophosphatase (n-terminal core)"/>
    <property type="match status" value="1"/>
</dbReference>
<sequence length="324" mass="34896">MPTPAHKIADLLREQDDFLISAHVNPDGDAIGSTAALGWILQALGKRFTLYNASGLPRAFDWVQLPAPVTTELPNPLPAWSLVVDCGAKNRVGTALDAALIPERTVNIDHHISNPEFGTLNWVDIDYPAVGAMIAEIAHALDLELAGPLGEAVYLAVATDTGFFTYGSTKPKTLELAADLYRAGVKPGEINPKIINQWTPQRLKLLSAVIATLEMHLDGRMGLVVADLETQRRTGTSTEDCDGLVNFVRQLRGVRVSAILREDEPEYWKFSLRSNGDDDIQGVAALLGGGGHKNAAGGNLRGSLEHVTRTLVDSIDQVLQGLAE</sequence>
<gene>
    <name evidence="3" type="ORF">SAMN02745704_01950</name>
</gene>
<feature type="domain" description="DHHA1" evidence="2">
    <location>
        <begin position="228"/>
        <end position="320"/>
    </location>
</feature>
<dbReference type="STRING" id="1121449.SAMN02745704_01950"/>
<dbReference type="Pfam" id="PF01368">
    <property type="entry name" value="DHH"/>
    <property type="match status" value="1"/>
</dbReference>
<feature type="domain" description="DDH" evidence="1">
    <location>
        <begin position="18"/>
        <end position="139"/>
    </location>
</feature>
<dbReference type="InterPro" id="IPR038763">
    <property type="entry name" value="DHH_sf"/>
</dbReference>
<dbReference type="AlphaFoldDB" id="A0A1T4XBE1"/>
<evidence type="ECO:0000259" key="2">
    <source>
        <dbReference type="Pfam" id="PF02272"/>
    </source>
</evidence>
<evidence type="ECO:0000259" key="1">
    <source>
        <dbReference type="Pfam" id="PF01368"/>
    </source>
</evidence>
<dbReference type="PANTHER" id="PTHR47618">
    <property type="entry name" value="BIFUNCTIONAL OLIGORIBONUCLEASE AND PAP PHOSPHATASE NRNA"/>
    <property type="match status" value="1"/>
</dbReference>
<dbReference type="SUPFAM" id="SSF64182">
    <property type="entry name" value="DHH phosphoesterases"/>
    <property type="match status" value="1"/>
</dbReference>
<dbReference type="GO" id="GO:0003676">
    <property type="term" value="F:nucleic acid binding"/>
    <property type="evidence" value="ECO:0007669"/>
    <property type="project" value="InterPro"/>
</dbReference>
<evidence type="ECO:0000313" key="3">
    <source>
        <dbReference type="EMBL" id="SKA86468.1"/>
    </source>
</evidence>
<dbReference type="EMBL" id="FUYC01000009">
    <property type="protein sequence ID" value="SKA86468.1"/>
    <property type="molecule type" value="Genomic_DNA"/>
</dbReference>
<dbReference type="InterPro" id="IPR003156">
    <property type="entry name" value="DHHA1_dom"/>
</dbReference>
<dbReference type="Proteomes" id="UP000190027">
    <property type="component" value="Unassembled WGS sequence"/>
</dbReference>